<reference evidence="2 3" key="1">
    <citation type="submission" date="2024-04" db="EMBL/GenBank/DDBJ databases">
        <title>draft genome sequnece of Paenibacillus filicis.</title>
        <authorList>
            <person name="Kim D.-U."/>
        </authorList>
    </citation>
    <scope>NUCLEOTIDE SEQUENCE [LARGE SCALE GENOMIC DNA]</scope>
    <source>
        <strain evidence="2 3">KACC14197</strain>
    </source>
</reference>
<organism evidence="2 3">
    <name type="scientific">Paenibacillus filicis</name>
    <dbReference type="NCBI Taxonomy" id="669464"/>
    <lineage>
        <taxon>Bacteria</taxon>
        <taxon>Bacillati</taxon>
        <taxon>Bacillota</taxon>
        <taxon>Bacilli</taxon>
        <taxon>Bacillales</taxon>
        <taxon>Paenibacillaceae</taxon>
        <taxon>Paenibacillus</taxon>
    </lineage>
</organism>
<evidence type="ECO:0000313" key="2">
    <source>
        <dbReference type="EMBL" id="MEK8127873.1"/>
    </source>
</evidence>
<keyword evidence="1" id="KW-1133">Transmembrane helix</keyword>
<dbReference type="RefSeq" id="WP_341414938.1">
    <property type="nucleotide sequence ID" value="NZ_JBBPCC010000004.1"/>
</dbReference>
<evidence type="ECO:0000313" key="3">
    <source>
        <dbReference type="Proteomes" id="UP001469365"/>
    </source>
</evidence>
<dbReference type="Proteomes" id="UP001469365">
    <property type="component" value="Unassembled WGS sequence"/>
</dbReference>
<keyword evidence="3" id="KW-1185">Reference proteome</keyword>
<dbReference type="InterPro" id="IPR025356">
    <property type="entry name" value="DUF4260"/>
</dbReference>
<accession>A0ABU9DJE2</accession>
<sequence>MNKKLIRIEGLVVLALGTYFYFSNGYNWAVFLLLLLLPDVFMIGYAVSKKTGAYLYNFAHTFVTPLLLLLVGLAFSVNFLIMIGLIWVVHIGMDRMMGYGLKYETGFKDTHIQRL</sequence>
<evidence type="ECO:0000256" key="1">
    <source>
        <dbReference type="SAM" id="Phobius"/>
    </source>
</evidence>
<keyword evidence="1" id="KW-0812">Transmembrane</keyword>
<proteinExistence type="predicted"/>
<dbReference type="EMBL" id="JBBPCC010000004">
    <property type="protein sequence ID" value="MEK8127873.1"/>
    <property type="molecule type" value="Genomic_DNA"/>
</dbReference>
<protein>
    <submittedName>
        <fullName evidence="2">DUF4260 domain-containing protein</fullName>
    </submittedName>
</protein>
<gene>
    <name evidence="2" type="ORF">WMW72_08180</name>
</gene>
<comment type="caution">
    <text evidence="2">The sequence shown here is derived from an EMBL/GenBank/DDBJ whole genome shotgun (WGS) entry which is preliminary data.</text>
</comment>
<name>A0ABU9DJE2_9BACL</name>
<dbReference type="Pfam" id="PF14079">
    <property type="entry name" value="DUF4260"/>
    <property type="match status" value="1"/>
</dbReference>
<keyword evidence="1" id="KW-0472">Membrane</keyword>
<feature type="transmembrane region" description="Helical" evidence="1">
    <location>
        <begin position="67"/>
        <end position="89"/>
    </location>
</feature>
<feature type="transmembrane region" description="Helical" evidence="1">
    <location>
        <begin position="28"/>
        <end position="47"/>
    </location>
</feature>